<reference evidence="1" key="1">
    <citation type="submission" date="2020-11" db="EMBL/GenBank/DDBJ databases">
        <authorList>
            <consortium name="DOE Joint Genome Institute"/>
            <person name="Ahrendt S."/>
            <person name="Riley R."/>
            <person name="Andreopoulos W."/>
            <person name="Labutti K."/>
            <person name="Pangilinan J."/>
            <person name="Ruiz-Duenas F.J."/>
            <person name="Barrasa J.M."/>
            <person name="Sanchez-Garcia M."/>
            <person name="Camarero S."/>
            <person name="Miyauchi S."/>
            <person name="Serrano A."/>
            <person name="Linde D."/>
            <person name="Babiker R."/>
            <person name="Drula E."/>
            <person name="Ayuso-Fernandez I."/>
            <person name="Pacheco R."/>
            <person name="Padilla G."/>
            <person name="Ferreira P."/>
            <person name="Barriuso J."/>
            <person name="Kellner H."/>
            <person name="Castanera R."/>
            <person name="Alfaro M."/>
            <person name="Ramirez L."/>
            <person name="Pisabarro A.G."/>
            <person name="Kuo A."/>
            <person name="Tritt A."/>
            <person name="Lipzen A."/>
            <person name="He G."/>
            <person name="Yan M."/>
            <person name="Ng V."/>
            <person name="Cullen D."/>
            <person name="Martin F."/>
            <person name="Rosso M.-N."/>
            <person name="Henrissat B."/>
            <person name="Hibbett D."/>
            <person name="Martinez A.T."/>
            <person name="Grigoriev I.V."/>
        </authorList>
    </citation>
    <scope>NUCLEOTIDE SEQUENCE</scope>
    <source>
        <strain evidence="1">CBS 247.69</strain>
    </source>
</reference>
<dbReference type="Proteomes" id="UP000807353">
    <property type="component" value="Unassembled WGS sequence"/>
</dbReference>
<feature type="non-terminal residue" evidence="1">
    <location>
        <position position="194"/>
    </location>
</feature>
<evidence type="ECO:0000313" key="1">
    <source>
        <dbReference type="EMBL" id="KAF9459313.1"/>
    </source>
</evidence>
<protein>
    <recommendedName>
        <fullName evidence="3">Transposase</fullName>
    </recommendedName>
</protein>
<dbReference type="InterPro" id="IPR009057">
    <property type="entry name" value="Homeodomain-like_sf"/>
</dbReference>
<organism evidence="1 2">
    <name type="scientific">Collybia nuda</name>
    <dbReference type="NCBI Taxonomy" id="64659"/>
    <lineage>
        <taxon>Eukaryota</taxon>
        <taxon>Fungi</taxon>
        <taxon>Dikarya</taxon>
        <taxon>Basidiomycota</taxon>
        <taxon>Agaricomycotina</taxon>
        <taxon>Agaricomycetes</taxon>
        <taxon>Agaricomycetidae</taxon>
        <taxon>Agaricales</taxon>
        <taxon>Tricholomatineae</taxon>
        <taxon>Clitocybaceae</taxon>
        <taxon>Collybia</taxon>
    </lineage>
</organism>
<comment type="caution">
    <text evidence="1">The sequence shown here is derived from an EMBL/GenBank/DDBJ whole genome shotgun (WGS) entry which is preliminary data.</text>
</comment>
<name>A0A9P5XZ01_9AGAR</name>
<dbReference type="AlphaFoldDB" id="A0A9P5XZ01"/>
<sequence length="194" mass="22281">MPFCKISRDVKVAAIRLHDRGLLDLENILDCCGLSERTWYCIQKLWRETGDIISPKQSLCGCLHLLDHDDVEYLLRLVRQNPDYFLDELLHLLKTNRFVSVHYITIHRELQRAGVSLKKLKQIAKEHNEPQRAAFISCMAQYGPEEVGFLDETSKDKKTLGRPLLTLDGIAACTVVEGSMTKAMFLDYLEFNVV</sequence>
<dbReference type="PANTHER" id="PTHR46564:SF1">
    <property type="entry name" value="TRANSPOSASE"/>
    <property type="match status" value="1"/>
</dbReference>
<dbReference type="PANTHER" id="PTHR46564">
    <property type="entry name" value="TRANSPOSASE"/>
    <property type="match status" value="1"/>
</dbReference>
<evidence type="ECO:0000313" key="2">
    <source>
        <dbReference type="Proteomes" id="UP000807353"/>
    </source>
</evidence>
<accession>A0A9P5XZ01</accession>
<keyword evidence="2" id="KW-1185">Reference proteome</keyword>
<dbReference type="OrthoDB" id="2994945at2759"/>
<dbReference type="SUPFAM" id="SSF46689">
    <property type="entry name" value="Homeodomain-like"/>
    <property type="match status" value="1"/>
</dbReference>
<evidence type="ECO:0008006" key="3">
    <source>
        <dbReference type="Google" id="ProtNLM"/>
    </source>
</evidence>
<dbReference type="EMBL" id="MU150319">
    <property type="protein sequence ID" value="KAF9459313.1"/>
    <property type="molecule type" value="Genomic_DNA"/>
</dbReference>
<proteinExistence type="predicted"/>
<gene>
    <name evidence="1" type="ORF">BDZ94DRAFT_1122432</name>
</gene>